<gene>
    <name evidence="8" type="ORF">KCX82_11615</name>
</gene>
<dbReference type="InterPro" id="IPR023867">
    <property type="entry name" value="Sulphatase_maturase_rSAM"/>
</dbReference>
<dbReference type="RefSeq" id="WP_227018652.1">
    <property type="nucleotide sequence ID" value="NZ_JAGSND010000007.1"/>
</dbReference>
<dbReference type="PROSITE" id="PS51918">
    <property type="entry name" value="RADICAL_SAM"/>
    <property type="match status" value="1"/>
</dbReference>
<dbReference type="Gene3D" id="3.20.20.70">
    <property type="entry name" value="Aldolase class I"/>
    <property type="match status" value="1"/>
</dbReference>
<dbReference type="Proteomes" id="UP000675664">
    <property type="component" value="Unassembled WGS sequence"/>
</dbReference>
<dbReference type="InterPro" id="IPR023885">
    <property type="entry name" value="4Fe4S-binding_SPASM_dom"/>
</dbReference>
<organism evidence="8 9">
    <name type="scientific">Sinanaerobacter chloroacetimidivorans</name>
    <dbReference type="NCBI Taxonomy" id="2818044"/>
    <lineage>
        <taxon>Bacteria</taxon>
        <taxon>Bacillati</taxon>
        <taxon>Bacillota</taxon>
        <taxon>Clostridia</taxon>
        <taxon>Peptostreptococcales</taxon>
        <taxon>Anaerovoracaceae</taxon>
        <taxon>Sinanaerobacter</taxon>
    </lineage>
</organism>
<dbReference type="NCBIfam" id="TIGR04085">
    <property type="entry name" value="rSAM_more_4Fe4S"/>
    <property type="match status" value="1"/>
</dbReference>
<dbReference type="SUPFAM" id="SSF102114">
    <property type="entry name" value="Radical SAM enzymes"/>
    <property type="match status" value="1"/>
</dbReference>
<proteinExistence type="inferred from homology"/>
<dbReference type="PANTHER" id="PTHR43273:SF3">
    <property type="entry name" value="ANAEROBIC SULFATASE-MATURATING ENZYME HOMOLOG ASLB-RELATED"/>
    <property type="match status" value="1"/>
</dbReference>
<sequence>MIIPKNNIIVTLDKREPVEYAILNPISGSFDIMSELEYKQYCELESGKDITPEMTEYLIERGYLFKEQRDYERSWNEAYDEFHKEIRDSQIQLMLIPTYSCNLACTYCFQHGIDGRPSLITREAIDGFFDYIQKEFADAKIKPFITLFGGEPLINSKAQREIIEYIVEQCVELDYELSAVTNGYDFAEYADMLKRAKIKEIQFTLDGTQSVHDQRRMTANHKGSFDKVLAGIEKAVLYGMPVNLRTVTDKHNIDDLVNLAELLDQKGWLNLPPELFKTQVGRNYELFECYEKPEHLFSQAELWGYVSRLAEQYPVVKKFHRPDFMGLRYLVDTGEMYLASFDTCPAAKTEWVFDLYGDIYGCTASCGREDFKLGTYWPSVQKNETAIQNWKKRDVANIEKCKSCKYDVICGGGCGVVAANKNNGEILSPDCRPIQELYDIGLNFYRDDIKIYEDTEAAVKPTAEEKTKAKAGCIICGSSLVYSEHAEDHVCSICGKTYSSNIRCIQGHYVCDRCHNGDVLDHMVDLLIKSAEKNPVRLAEMVFDMPTMKMHGPEHHSMVPAVLETAHQNILGIRDTSKIQEAIKRGKDIKGGSCGFHGNCGACVGTGIAESIYLGATPKSKDERGRAMLATSKALLAVSELAGPLCCKRDSITSIKTYMNMSDRYKGADHYQYSCRHYIFNPDCLGLKCPYFPISNK</sequence>
<dbReference type="UniPathway" id="UPA00782"/>
<dbReference type="SFLD" id="SFLDG01384">
    <property type="entry name" value="thioether_bond_formation_requi"/>
    <property type="match status" value="1"/>
</dbReference>
<dbReference type="EMBL" id="JAGSND010000007">
    <property type="protein sequence ID" value="MBR0598528.1"/>
    <property type="molecule type" value="Genomic_DNA"/>
</dbReference>
<dbReference type="GO" id="GO:0046872">
    <property type="term" value="F:metal ion binding"/>
    <property type="evidence" value="ECO:0007669"/>
    <property type="project" value="UniProtKB-KW"/>
</dbReference>
<keyword evidence="9" id="KW-1185">Reference proteome</keyword>
<reference evidence="8" key="1">
    <citation type="submission" date="2021-04" db="EMBL/GenBank/DDBJ databases">
        <title>Sinoanaerobacter chloroacetimidivorans sp. nov., an obligate anaerobic bacterium isolated from anaerobic sludge.</title>
        <authorList>
            <person name="Bao Y."/>
        </authorList>
    </citation>
    <scope>NUCLEOTIDE SEQUENCE</scope>
    <source>
        <strain evidence="8">BAD-6</strain>
    </source>
</reference>
<keyword evidence="2" id="KW-0949">S-adenosyl-L-methionine</keyword>
<dbReference type="SFLD" id="SFLDG01386">
    <property type="entry name" value="main_SPASM_domain-containing"/>
    <property type="match status" value="1"/>
</dbReference>
<evidence type="ECO:0000256" key="2">
    <source>
        <dbReference type="ARBA" id="ARBA00022691"/>
    </source>
</evidence>
<accession>A0A8J7W358</accession>
<comment type="caution">
    <text evidence="8">The sequence shown here is derived from an EMBL/GenBank/DDBJ whole genome shotgun (WGS) entry which is preliminary data.</text>
</comment>
<dbReference type="SFLD" id="SFLDG01067">
    <property type="entry name" value="SPASM/twitch_domain_containing"/>
    <property type="match status" value="1"/>
</dbReference>
<dbReference type="AlphaFoldDB" id="A0A8J7W358"/>
<evidence type="ECO:0000256" key="5">
    <source>
        <dbReference type="ARBA" id="ARBA00023014"/>
    </source>
</evidence>
<dbReference type="InterPro" id="IPR007197">
    <property type="entry name" value="rSAM"/>
</dbReference>
<dbReference type="Pfam" id="PF18978">
    <property type="entry name" value="DUF5714"/>
    <property type="match status" value="1"/>
</dbReference>
<dbReference type="PANTHER" id="PTHR43273">
    <property type="entry name" value="ANAEROBIC SULFATASE-MATURATING ENZYME HOMOLOG ASLB-RELATED"/>
    <property type="match status" value="1"/>
</dbReference>
<evidence type="ECO:0000313" key="9">
    <source>
        <dbReference type="Proteomes" id="UP000675664"/>
    </source>
</evidence>
<dbReference type="SFLD" id="SFLDS00029">
    <property type="entry name" value="Radical_SAM"/>
    <property type="match status" value="1"/>
</dbReference>
<keyword evidence="4" id="KW-0408">Iron</keyword>
<evidence type="ECO:0000256" key="1">
    <source>
        <dbReference type="ARBA" id="ARBA00001966"/>
    </source>
</evidence>
<evidence type="ECO:0000256" key="6">
    <source>
        <dbReference type="ARBA" id="ARBA00023601"/>
    </source>
</evidence>
<reference evidence="8" key="2">
    <citation type="submission" date="2021-04" db="EMBL/GenBank/DDBJ databases">
        <authorList>
            <person name="Liu J."/>
        </authorList>
    </citation>
    <scope>NUCLEOTIDE SEQUENCE</scope>
    <source>
        <strain evidence="8">BAD-6</strain>
    </source>
</reference>
<dbReference type="GO" id="GO:0051536">
    <property type="term" value="F:iron-sulfur cluster binding"/>
    <property type="evidence" value="ECO:0007669"/>
    <property type="project" value="UniProtKB-KW"/>
</dbReference>
<keyword evidence="5" id="KW-0411">Iron-sulfur</keyword>
<dbReference type="InterPro" id="IPR043768">
    <property type="entry name" value="DUF5714"/>
</dbReference>
<dbReference type="InterPro" id="IPR013785">
    <property type="entry name" value="Aldolase_TIM"/>
</dbReference>
<evidence type="ECO:0000256" key="3">
    <source>
        <dbReference type="ARBA" id="ARBA00022723"/>
    </source>
</evidence>
<dbReference type="Pfam" id="PF04055">
    <property type="entry name" value="Radical_SAM"/>
    <property type="match status" value="1"/>
</dbReference>
<comment type="similarity">
    <text evidence="6">Belongs to the radical SAM superfamily. Anaerobic sulfatase-maturating enzyme family.</text>
</comment>
<dbReference type="CDD" id="cd01335">
    <property type="entry name" value="Radical_SAM"/>
    <property type="match status" value="1"/>
</dbReference>
<evidence type="ECO:0000256" key="4">
    <source>
        <dbReference type="ARBA" id="ARBA00023004"/>
    </source>
</evidence>
<protein>
    <submittedName>
        <fullName evidence="8">Radical SAM protein</fullName>
    </submittedName>
</protein>
<evidence type="ECO:0000313" key="8">
    <source>
        <dbReference type="EMBL" id="MBR0598528.1"/>
    </source>
</evidence>
<name>A0A8J7W358_9FIRM</name>
<evidence type="ECO:0000259" key="7">
    <source>
        <dbReference type="PROSITE" id="PS51918"/>
    </source>
</evidence>
<dbReference type="InterPro" id="IPR058240">
    <property type="entry name" value="rSAM_sf"/>
</dbReference>
<comment type="cofactor">
    <cofactor evidence="1">
        <name>[4Fe-4S] cluster</name>
        <dbReference type="ChEBI" id="CHEBI:49883"/>
    </cofactor>
</comment>
<keyword evidence="3" id="KW-0479">Metal-binding</keyword>
<dbReference type="GO" id="GO:0016491">
    <property type="term" value="F:oxidoreductase activity"/>
    <property type="evidence" value="ECO:0007669"/>
    <property type="project" value="InterPro"/>
</dbReference>
<feature type="domain" description="Radical SAM core" evidence="7">
    <location>
        <begin position="87"/>
        <end position="317"/>
    </location>
</feature>